<dbReference type="InterPro" id="IPR038694">
    <property type="entry name" value="DUF427_sf"/>
</dbReference>
<reference evidence="3 4" key="1">
    <citation type="submission" date="2024-09" db="EMBL/GenBank/DDBJ databases">
        <authorList>
            <person name="Sun Q."/>
            <person name="Mori K."/>
        </authorList>
    </citation>
    <scope>NUCLEOTIDE SEQUENCE [LARGE SCALE GENOMIC DNA]</scope>
    <source>
        <strain evidence="3 4">JCM 9626</strain>
    </source>
</reference>
<comment type="caution">
    <text evidence="3">The sequence shown here is derived from an EMBL/GenBank/DDBJ whole genome shotgun (WGS) entry which is preliminary data.</text>
</comment>
<protein>
    <submittedName>
        <fullName evidence="3">DUF427 domain-containing protein</fullName>
    </submittedName>
</protein>
<feature type="domain" description="DUF427" evidence="2">
    <location>
        <begin position="38"/>
        <end position="129"/>
    </location>
</feature>
<evidence type="ECO:0000313" key="4">
    <source>
        <dbReference type="Proteomes" id="UP001589750"/>
    </source>
</evidence>
<dbReference type="InterPro" id="IPR007361">
    <property type="entry name" value="DUF427"/>
</dbReference>
<dbReference type="EMBL" id="JBHMDG010000034">
    <property type="protein sequence ID" value="MFB9315482.1"/>
    <property type="molecule type" value="Genomic_DNA"/>
</dbReference>
<accession>A0ABV5KGG4</accession>
<gene>
    <name evidence="3" type="ORF">ACFFRI_20725</name>
</gene>
<sequence length="171" mass="18336">MTALPHPRPNQRTKPGPGQESCWDYPRPPALEVSSETVEVVLGGQVVARTTRSWRVLETSHPPTYYLPRDAWVDGALREADGSSHCEWKGAASYFDVVGGGGVAPRAAWTYPTPTARFADLAGAVSVMPGQVDHCLVDGEVVVAQAGGFYGGWITSRVVGPFKGEPGTWGW</sequence>
<dbReference type="PANTHER" id="PTHR43058">
    <property type="entry name" value="SLR0655 PROTEIN"/>
    <property type="match status" value="1"/>
</dbReference>
<keyword evidence="4" id="KW-1185">Reference proteome</keyword>
<proteinExistence type="predicted"/>
<feature type="region of interest" description="Disordered" evidence="1">
    <location>
        <begin position="1"/>
        <end position="22"/>
    </location>
</feature>
<evidence type="ECO:0000313" key="3">
    <source>
        <dbReference type="EMBL" id="MFB9315482.1"/>
    </source>
</evidence>
<dbReference type="Pfam" id="PF04248">
    <property type="entry name" value="NTP_transf_9"/>
    <property type="match status" value="1"/>
</dbReference>
<evidence type="ECO:0000259" key="2">
    <source>
        <dbReference type="Pfam" id="PF04248"/>
    </source>
</evidence>
<dbReference type="Gene3D" id="2.170.150.40">
    <property type="entry name" value="Domain of unknown function (DUF427)"/>
    <property type="match status" value="1"/>
</dbReference>
<dbReference type="RefSeq" id="WP_246084059.1">
    <property type="nucleotide sequence ID" value="NZ_JBHMDG010000034.1"/>
</dbReference>
<organism evidence="3 4">
    <name type="scientific">Nocardioides plantarum</name>
    <dbReference type="NCBI Taxonomy" id="29299"/>
    <lineage>
        <taxon>Bacteria</taxon>
        <taxon>Bacillati</taxon>
        <taxon>Actinomycetota</taxon>
        <taxon>Actinomycetes</taxon>
        <taxon>Propionibacteriales</taxon>
        <taxon>Nocardioidaceae</taxon>
        <taxon>Nocardioides</taxon>
    </lineage>
</organism>
<dbReference type="Proteomes" id="UP001589750">
    <property type="component" value="Unassembled WGS sequence"/>
</dbReference>
<evidence type="ECO:0000256" key="1">
    <source>
        <dbReference type="SAM" id="MobiDB-lite"/>
    </source>
</evidence>
<dbReference type="PANTHER" id="PTHR43058:SF1">
    <property type="entry name" value="DUF427 DOMAIN-CONTAINING PROTEIN"/>
    <property type="match status" value="1"/>
</dbReference>
<name>A0ABV5KGG4_9ACTN</name>